<dbReference type="GO" id="GO:0016747">
    <property type="term" value="F:acyltransferase activity, transferring groups other than amino-acyl groups"/>
    <property type="evidence" value="ECO:0007669"/>
    <property type="project" value="InterPro"/>
</dbReference>
<dbReference type="EMBL" id="FLUM01000003">
    <property type="protein sequence ID" value="SBW05529.1"/>
    <property type="molecule type" value="Genomic_DNA"/>
</dbReference>
<dbReference type="InterPro" id="IPR016181">
    <property type="entry name" value="Acyl_CoA_acyltransferase"/>
</dbReference>
<feature type="domain" description="N-acetyltransferase" evidence="1">
    <location>
        <begin position="1"/>
        <end position="153"/>
    </location>
</feature>
<dbReference type="Gene3D" id="3.40.630.30">
    <property type="match status" value="1"/>
</dbReference>
<accession>A0A212K1E9</accession>
<sequence>MEIRKLDLAKSNEVSFIENLYIESFPLSERRPVETMLDLYKGDSPFVIAVTLEDDNIVGFLTYWDLDEFIFAEHFAISPEFRNGGYGRKVMDLFIKDITKPIILEVELPTTILSERRIGFYQRIGFRLWENVQYQQPAYHKDGIAIPMKLMTYGDLDVEKNLIDIRSKLYSVVYNC</sequence>
<name>A0A212K1E9_9BACT</name>
<evidence type="ECO:0000259" key="1">
    <source>
        <dbReference type="PROSITE" id="PS51186"/>
    </source>
</evidence>
<protein>
    <recommendedName>
        <fullName evidence="1">N-acetyltransferase domain-containing protein</fullName>
    </recommendedName>
</protein>
<evidence type="ECO:0000313" key="2">
    <source>
        <dbReference type="EMBL" id="SBW05529.1"/>
    </source>
</evidence>
<organism evidence="2">
    <name type="scientific">uncultured Dysgonomonas sp</name>
    <dbReference type="NCBI Taxonomy" id="206096"/>
    <lineage>
        <taxon>Bacteria</taxon>
        <taxon>Pseudomonadati</taxon>
        <taxon>Bacteroidota</taxon>
        <taxon>Bacteroidia</taxon>
        <taxon>Bacteroidales</taxon>
        <taxon>Dysgonomonadaceae</taxon>
        <taxon>Dysgonomonas</taxon>
        <taxon>environmental samples</taxon>
    </lineage>
</organism>
<dbReference type="CDD" id="cd04301">
    <property type="entry name" value="NAT_SF"/>
    <property type="match status" value="1"/>
</dbReference>
<dbReference type="RefSeq" id="WP_296943537.1">
    <property type="nucleotide sequence ID" value="NZ_LT599032.1"/>
</dbReference>
<gene>
    <name evidence="2" type="ORF">KL86DYS1_31136</name>
</gene>
<dbReference type="PROSITE" id="PS51186">
    <property type="entry name" value="GNAT"/>
    <property type="match status" value="1"/>
</dbReference>
<proteinExistence type="predicted"/>
<dbReference type="Pfam" id="PF00583">
    <property type="entry name" value="Acetyltransf_1"/>
    <property type="match status" value="1"/>
</dbReference>
<dbReference type="AlphaFoldDB" id="A0A212K1E9"/>
<dbReference type="InterPro" id="IPR000182">
    <property type="entry name" value="GNAT_dom"/>
</dbReference>
<dbReference type="SUPFAM" id="SSF55729">
    <property type="entry name" value="Acyl-CoA N-acyltransferases (Nat)"/>
    <property type="match status" value="1"/>
</dbReference>
<reference evidence="2" key="1">
    <citation type="submission" date="2016-04" db="EMBL/GenBank/DDBJ databases">
        <authorList>
            <person name="Evans L.H."/>
            <person name="Alamgir A."/>
            <person name="Owens N."/>
            <person name="Weber N.D."/>
            <person name="Virtaneva K."/>
            <person name="Barbian K."/>
            <person name="Babar A."/>
            <person name="Rosenke K."/>
        </authorList>
    </citation>
    <scope>NUCLEOTIDE SEQUENCE</scope>
    <source>
        <strain evidence="2">86-1</strain>
    </source>
</reference>